<evidence type="ECO:0000259" key="3">
    <source>
        <dbReference type="SMART" id="SM00822"/>
    </source>
</evidence>
<dbReference type="NCBIfam" id="NF005559">
    <property type="entry name" value="PRK07231.1"/>
    <property type="match status" value="1"/>
</dbReference>
<evidence type="ECO:0000313" key="4">
    <source>
        <dbReference type="EMBL" id="SDN68259.1"/>
    </source>
</evidence>
<evidence type="ECO:0000256" key="1">
    <source>
        <dbReference type="ARBA" id="ARBA00006484"/>
    </source>
</evidence>
<name>A0ABY0RCX5_9PSED</name>
<dbReference type="SMART" id="SM00822">
    <property type="entry name" value="PKS_KR"/>
    <property type="match status" value="1"/>
</dbReference>
<dbReference type="Proteomes" id="UP000181903">
    <property type="component" value="Chromosome I"/>
</dbReference>
<sequence>MKRFENKTVVVTGASKGMGADIALGFGREGANVVVNYASDAEAAKRVVDSIKSHGGQAISVKADIASRDEVEAMFTACHQAFGQVDVLVNNAGVYGFDDLGGITEESFHRMFNLNVLGVIHCCQLARESLIQRKGCIVNISSTATAETPAGSLVYTASKGAVDMITRTLSKELGPYGVRVNSINPGLIVTEGTNTLGIIGSEVEQSFVKRTPLRRVGTPADITPLALFLASEEAQWLTGEILYASGGIR</sequence>
<feature type="domain" description="Ketoreductase" evidence="3">
    <location>
        <begin position="7"/>
        <end position="186"/>
    </location>
</feature>
<dbReference type="InterPro" id="IPR057326">
    <property type="entry name" value="KR_dom"/>
</dbReference>
<dbReference type="PRINTS" id="PR00080">
    <property type="entry name" value="SDRFAMILY"/>
</dbReference>
<proteinExistence type="inferred from homology"/>
<dbReference type="EMBL" id="LT629706">
    <property type="protein sequence ID" value="SDN68259.1"/>
    <property type="molecule type" value="Genomic_DNA"/>
</dbReference>
<dbReference type="PANTHER" id="PTHR43639">
    <property type="entry name" value="OXIDOREDUCTASE, SHORT-CHAIN DEHYDROGENASE/REDUCTASE FAMILY (AFU_ORTHOLOGUE AFUA_5G02870)"/>
    <property type="match status" value="1"/>
</dbReference>
<dbReference type="RefSeq" id="WP_060550310.1">
    <property type="nucleotide sequence ID" value="NZ_JYLI01000026.1"/>
</dbReference>
<dbReference type="Gene3D" id="3.40.50.720">
    <property type="entry name" value="NAD(P)-binding Rossmann-like Domain"/>
    <property type="match status" value="1"/>
</dbReference>
<protein>
    <submittedName>
        <fullName evidence="4">3-oxoacyl-[acyl-carrier protein] reductase</fullName>
    </submittedName>
</protein>
<dbReference type="InterPro" id="IPR002347">
    <property type="entry name" value="SDR_fam"/>
</dbReference>
<dbReference type="SUPFAM" id="SSF51735">
    <property type="entry name" value="NAD(P)-binding Rossmann-fold domains"/>
    <property type="match status" value="1"/>
</dbReference>
<reference evidence="4 5" key="1">
    <citation type="submission" date="2016-10" db="EMBL/GenBank/DDBJ databases">
        <authorList>
            <person name="Varghese N."/>
            <person name="Submissions S."/>
        </authorList>
    </citation>
    <scope>NUCLEOTIDE SEQUENCE [LARGE SCALE GENOMIC DNA]</scope>
    <source>
        <strain evidence="4 5">BS2776</strain>
    </source>
</reference>
<comment type="similarity">
    <text evidence="1">Belongs to the short-chain dehydrogenases/reductases (SDR) family.</text>
</comment>
<accession>A0ABY0RCX5</accession>
<keyword evidence="5" id="KW-1185">Reference proteome</keyword>
<dbReference type="PANTHER" id="PTHR43639:SF1">
    <property type="entry name" value="SHORT-CHAIN DEHYDROGENASE_REDUCTASE FAMILY PROTEIN"/>
    <property type="match status" value="1"/>
</dbReference>
<evidence type="ECO:0000313" key="5">
    <source>
        <dbReference type="Proteomes" id="UP000181903"/>
    </source>
</evidence>
<evidence type="ECO:0000256" key="2">
    <source>
        <dbReference type="ARBA" id="ARBA00023002"/>
    </source>
</evidence>
<dbReference type="InterPro" id="IPR020904">
    <property type="entry name" value="Sc_DH/Rdtase_CS"/>
</dbReference>
<organism evidence="4 5">
    <name type="scientific">Pseudomonas poae</name>
    <dbReference type="NCBI Taxonomy" id="200451"/>
    <lineage>
        <taxon>Bacteria</taxon>
        <taxon>Pseudomonadati</taxon>
        <taxon>Pseudomonadota</taxon>
        <taxon>Gammaproteobacteria</taxon>
        <taxon>Pseudomonadales</taxon>
        <taxon>Pseudomonadaceae</taxon>
        <taxon>Pseudomonas</taxon>
    </lineage>
</organism>
<keyword evidence="2" id="KW-0560">Oxidoreductase</keyword>
<dbReference type="Pfam" id="PF13561">
    <property type="entry name" value="adh_short_C2"/>
    <property type="match status" value="1"/>
</dbReference>
<dbReference type="PRINTS" id="PR00081">
    <property type="entry name" value="GDHRDH"/>
</dbReference>
<dbReference type="InterPro" id="IPR036291">
    <property type="entry name" value="NAD(P)-bd_dom_sf"/>
</dbReference>
<dbReference type="PROSITE" id="PS00061">
    <property type="entry name" value="ADH_SHORT"/>
    <property type="match status" value="1"/>
</dbReference>
<gene>
    <name evidence="4" type="ORF">SAMN04490208_1114</name>
</gene>